<dbReference type="HOGENOM" id="CLU_061901_2_1_4"/>
<dbReference type="GO" id="GO:0046872">
    <property type="term" value="F:metal ion binding"/>
    <property type="evidence" value="ECO:0007669"/>
    <property type="project" value="UniProtKB-KW"/>
</dbReference>
<gene>
    <name evidence="2" type="primary">def</name>
    <name evidence="3" type="synonym">def3</name>
    <name evidence="3" type="ordered locus">HEAR1628</name>
</gene>
<keyword evidence="2" id="KW-0408">Iron</keyword>
<feature type="binding site" evidence="2">
    <location>
        <position position="91"/>
    </location>
    <ligand>
        <name>Fe cation</name>
        <dbReference type="ChEBI" id="CHEBI:24875"/>
    </ligand>
</feature>
<sequence length="177" mass="19686">MSKLAILQYPDERLHKVAQAVTQVDAGIRRLVEDMAQTMYAADGIGLAATQVNVHLRVILVDISEDRSQLLVMINPEVIKMGGSAECEEGCLSVPDVYEKVKRAAWIRLRALDINGKPFEVQADGLKAMCIQHELDHLQGMVFVEHLSPLNQARILSTLAKPKPARRKNRIRGKLAV</sequence>
<protein>
    <recommendedName>
        <fullName evidence="2">Peptide deformylase</fullName>
        <shortName evidence="2">PDF</shortName>
        <ecNumber evidence="2">3.5.1.88</ecNumber>
    </recommendedName>
    <alternativeName>
        <fullName evidence="2">Polypeptide deformylase</fullName>
    </alternativeName>
</protein>
<organism evidence="3 4">
    <name type="scientific">Herminiimonas arsenicoxydans</name>
    <dbReference type="NCBI Taxonomy" id="204773"/>
    <lineage>
        <taxon>Bacteria</taxon>
        <taxon>Pseudomonadati</taxon>
        <taxon>Pseudomonadota</taxon>
        <taxon>Betaproteobacteria</taxon>
        <taxon>Burkholderiales</taxon>
        <taxon>Oxalobacteraceae</taxon>
        <taxon>Herminiimonas</taxon>
    </lineage>
</organism>
<dbReference type="CDD" id="cd00487">
    <property type="entry name" value="Pep_deformylase"/>
    <property type="match status" value="1"/>
</dbReference>
<feature type="active site" evidence="2">
    <location>
        <position position="134"/>
    </location>
</feature>
<dbReference type="Proteomes" id="UP000006697">
    <property type="component" value="Chromosome"/>
</dbReference>
<dbReference type="Pfam" id="PF01327">
    <property type="entry name" value="Pep_deformylase"/>
    <property type="match status" value="1"/>
</dbReference>
<comment type="function">
    <text evidence="2">Removes the formyl group from the N-terminal Met of newly synthesized proteins. Requires at least a dipeptide for an efficient rate of reaction. N-terminal L-methionine is a prerequisite for activity but the enzyme has broad specificity at other positions.</text>
</comment>
<feature type="binding site" evidence="2">
    <location>
        <position position="133"/>
    </location>
    <ligand>
        <name>Fe cation</name>
        <dbReference type="ChEBI" id="CHEBI:24875"/>
    </ligand>
</feature>
<name>A4G5K0_HERAR</name>
<keyword evidence="2 3" id="KW-0378">Hydrolase</keyword>
<dbReference type="PANTHER" id="PTHR10458:SF22">
    <property type="entry name" value="PEPTIDE DEFORMYLASE"/>
    <property type="match status" value="1"/>
</dbReference>
<dbReference type="GO" id="GO:0006412">
    <property type="term" value="P:translation"/>
    <property type="evidence" value="ECO:0007669"/>
    <property type="project" value="UniProtKB-UniRule"/>
</dbReference>
<proteinExistence type="inferred from homology"/>
<dbReference type="InterPro" id="IPR036821">
    <property type="entry name" value="Peptide_deformylase_sf"/>
</dbReference>
<reference evidence="3 4" key="1">
    <citation type="journal article" date="2007" name="PLoS Genet.">
        <title>A tale of two oxidation states: bacterial colonization of arsenic-rich environments.</title>
        <authorList>
            <person name="Muller D."/>
            <person name="Medigue C."/>
            <person name="Koechler S."/>
            <person name="Barbe V."/>
            <person name="Barakat M."/>
            <person name="Talla E."/>
            <person name="Bonnefoy V."/>
            <person name="Krin E."/>
            <person name="Arsene-Ploetze F."/>
            <person name="Carapito C."/>
            <person name="Chandler M."/>
            <person name="Cournoyer B."/>
            <person name="Cruveiller S."/>
            <person name="Dossat C."/>
            <person name="Duval S."/>
            <person name="Heymann M."/>
            <person name="Leize E."/>
            <person name="Lieutaud A."/>
            <person name="Lievremont D."/>
            <person name="Makita Y."/>
            <person name="Mangenot S."/>
            <person name="Nitschke W."/>
            <person name="Ortet P."/>
            <person name="Perdrial N."/>
            <person name="Schoepp B."/>
            <person name="Siguier N."/>
            <person name="Simeonova D.D."/>
            <person name="Rouy Z."/>
            <person name="Segurens B."/>
            <person name="Turlin E."/>
            <person name="Vallenet D."/>
            <person name="Van Dorsselaer A."/>
            <person name="Weiss S."/>
            <person name="Weissenbach J."/>
            <person name="Lett M.C."/>
            <person name="Danchin A."/>
            <person name="Bertin P.N."/>
        </authorList>
    </citation>
    <scope>NUCLEOTIDE SEQUENCE [LARGE SCALE GENOMIC DNA]</scope>
    <source>
        <strain evidence="4">ULPAs1</strain>
    </source>
</reference>
<dbReference type="PANTHER" id="PTHR10458">
    <property type="entry name" value="PEPTIDE DEFORMYLASE"/>
    <property type="match status" value="1"/>
</dbReference>
<keyword evidence="4" id="KW-1185">Reference proteome</keyword>
<dbReference type="STRING" id="204773.HEAR1628"/>
<comment type="similarity">
    <text evidence="1 2">Belongs to the polypeptide deformylase family.</text>
</comment>
<dbReference type="InterPro" id="IPR023635">
    <property type="entry name" value="Peptide_deformylase"/>
</dbReference>
<feature type="binding site" evidence="2">
    <location>
        <position position="137"/>
    </location>
    <ligand>
        <name>Fe cation</name>
        <dbReference type="ChEBI" id="CHEBI:24875"/>
    </ligand>
</feature>
<dbReference type="EMBL" id="CU207211">
    <property type="protein sequence ID" value="CAL61787.1"/>
    <property type="molecule type" value="Genomic_DNA"/>
</dbReference>
<dbReference type="Gene3D" id="3.90.45.10">
    <property type="entry name" value="Peptide deformylase"/>
    <property type="match status" value="1"/>
</dbReference>
<accession>A4G5K0</accession>
<dbReference type="PIRSF" id="PIRSF004749">
    <property type="entry name" value="Pep_def"/>
    <property type="match status" value="1"/>
</dbReference>
<dbReference type="GO" id="GO:0042586">
    <property type="term" value="F:peptide deformylase activity"/>
    <property type="evidence" value="ECO:0007669"/>
    <property type="project" value="UniProtKB-UniRule"/>
</dbReference>
<comment type="catalytic activity">
    <reaction evidence="2">
        <text>N-terminal N-formyl-L-methionyl-[peptide] + H2O = N-terminal L-methionyl-[peptide] + formate</text>
        <dbReference type="Rhea" id="RHEA:24420"/>
        <dbReference type="Rhea" id="RHEA-COMP:10639"/>
        <dbReference type="Rhea" id="RHEA-COMP:10640"/>
        <dbReference type="ChEBI" id="CHEBI:15377"/>
        <dbReference type="ChEBI" id="CHEBI:15740"/>
        <dbReference type="ChEBI" id="CHEBI:49298"/>
        <dbReference type="ChEBI" id="CHEBI:64731"/>
        <dbReference type="EC" id="3.5.1.88"/>
    </reaction>
</comment>
<keyword evidence="2" id="KW-0479">Metal-binding</keyword>
<dbReference type="KEGG" id="har:HEAR1628"/>
<evidence type="ECO:0000256" key="1">
    <source>
        <dbReference type="ARBA" id="ARBA00010759"/>
    </source>
</evidence>
<comment type="cofactor">
    <cofactor evidence="2">
        <name>Fe(2+)</name>
        <dbReference type="ChEBI" id="CHEBI:29033"/>
    </cofactor>
    <text evidence="2">Binds 1 Fe(2+) ion.</text>
</comment>
<keyword evidence="2" id="KW-0648">Protein biosynthesis</keyword>
<dbReference type="OrthoDB" id="9804313at2"/>
<dbReference type="HAMAP" id="MF_00163">
    <property type="entry name" value="Pep_deformylase"/>
    <property type="match status" value="1"/>
</dbReference>
<dbReference type="PRINTS" id="PR01576">
    <property type="entry name" value="PDEFORMYLASE"/>
</dbReference>
<dbReference type="SUPFAM" id="SSF56420">
    <property type="entry name" value="Peptide deformylase"/>
    <property type="match status" value="1"/>
</dbReference>
<evidence type="ECO:0000313" key="3">
    <source>
        <dbReference type="EMBL" id="CAL61787.1"/>
    </source>
</evidence>
<evidence type="ECO:0000313" key="4">
    <source>
        <dbReference type="Proteomes" id="UP000006697"/>
    </source>
</evidence>
<evidence type="ECO:0000256" key="2">
    <source>
        <dbReference type="HAMAP-Rule" id="MF_00163"/>
    </source>
</evidence>
<dbReference type="EC" id="3.5.1.88" evidence="2"/>
<dbReference type="eggNOG" id="COG0242">
    <property type="taxonomic scope" value="Bacteria"/>
</dbReference>
<dbReference type="NCBIfam" id="NF001159">
    <property type="entry name" value="PRK00150.1-3"/>
    <property type="match status" value="1"/>
</dbReference>
<dbReference type="AlphaFoldDB" id="A4G5K0"/>
<dbReference type="NCBIfam" id="TIGR00079">
    <property type="entry name" value="pept_deformyl"/>
    <property type="match status" value="1"/>
</dbReference>